<evidence type="ECO:0000313" key="2">
    <source>
        <dbReference type="Proteomes" id="UP000188320"/>
    </source>
</evidence>
<feature type="non-terminal residue" evidence="1">
    <location>
        <position position="18"/>
    </location>
</feature>
<organism evidence="1 2">
    <name type="scientific">Zancudomyces culisetae</name>
    <name type="common">Gut fungus</name>
    <name type="synonym">Smittium culisetae</name>
    <dbReference type="NCBI Taxonomy" id="1213189"/>
    <lineage>
        <taxon>Eukaryota</taxon>
        <taxon>Fungi</taxon>
        <taxon>Fungi incertae sedis</taxon>
        <taxon>Zoopagomycota</taxon>
        <taxon>Kickxellomycotina</taxon>
        <taxon>Harpellomycetes</taxon>
        <taxon>Harpellales</taxon>
        <taxon>Legeriomycetaceae</taxon>
        <taxon>Zancudomyces</taxon>
    </lineage>
</organism>
<dbReference type="EMBL" id="LSSK01000341">
    <property type="protein sequence ID" value="OMH83660.1"/>
    <property type="molecule type" value="Genomic_DNA"/>
</dbReference>
<proteinExistence type="predicted"/>
<evidence type="ECO:0000313" key="1">
    <source>
        <dbReference type="EMBL" id="OMH83660.1"/>
    </source>
</evidence>
<comment type="caution">
    <text evidence="1">The sequence shown here is derived from an EMBL/GenBank/DDBJ whole genome shotgun (WGS) entry which is preliminary data.</text>
</comment>
<dbReference type="Proteomes" id="UP000188320">
    <property type="component" value="Unassembled WGS sequence"/>
</dbReference>
<gene>
    <name evidence="1" type="ORF">AX774_g2829</name>
</gene>
<protein>
    <submittedName>
        <fullName evidence="1">Uncharacterized protein</fullName>
    </submittedName>
</protein>
<keyword evidence="2" id="KW-1185">Reference proteome</keyword>
<accession>A0A1R1PRQ1</accession>
<reference evidence="2" key="1">
    <citation type="submission" date="2017-01" db="EMBL/GenBank/DDBJ databases">
        <authorList>
            <person name="Wang Y."/>
            <person name="White M."/>
            <person name="Kvist S."/>
            <person name="Moncalvo J.-M."/>
        </authorList>
    </citation>
    <scope>NUCLEOTIDE SEQUENCE [LARGE SCALE GENOMIC DNA]</scope>
    <source>
        <strain evidence="2">COL-18-3</strain>
    </source>
</reference>
<name>A0A1R1PRQ1_ZANCU</name>
<sequence length="18" mass="2360">MEIEEIQWKYVFLVRNFD</sequence>
<dbReference type="AlphaFoldDB" id="A0A1R1PRQ1"/>